<dbReference type="AlphaFoldDB" id="A0A653ZK92"/>
<dbReference type="RefSeq" id="WP_159333538.1">
    <property type="nucleotide sequence ID" value="NZ_LR733857.1"/>
</dbReference>
<sequence length="276" mass="32733">MIDYCHSLMNELDDRITELTYEHSNNSLELYENAIVLVLQRLDSAKEYVKKKGFKDEDEEIFFFKQLKPQLVSKLIYLNSIYKIETKRPRGGDKIIKQYLNLELSKIKRFFDANLEFYKYYRTNSTHLDKKYFIRGNHDIKLSLDTYYFEADHKFATSHDYKVAKIIANDLIQVYLEDQLNSNNKKHISKNLSLNWTGSKTALVELIYSLHSNGSIENGNIDIKVIAKTFENMFNIDLGDFYHSYLELKGRKINRTKFLDSLRDALIKRMEEQDEK</sequence>
<organism evidence="1 2">
    <name type="scientific">Sphingobacterium multivorum</name>
    <dbReference type="NCBI Taxonomy" id="28454"/>
    <lineage>
        <taxon>Bacteria</taxon>
        <taxon>Pseudomonadati</taxon>
        <taxon>Bacteroidota</taxon>
        <taxon>Sphingobacteriia</taxon>
        <taxon>Sphingobacteriales</taxon>
        <taxon>Sphingobacteriaceae</taxon>
        <taxon>Sphingobacterium</taxon>
    </lineage>
</organism>
<dbReference type="InterPro" id="IPR018534">
    <property type="entry name" value="Tet_reg_excision_RteC"/>
</dbReference>
<gene>
    <name evidence="1" type="ORF">SPHINGO8BC_140183</name>
</gene>
<proteinExistence type="predicted"/>
<evidence type="ECO:0000313" key="1">
    <source>
        <dbReference type="EMBL" id="VXC54845.1"/>
    </source>
</evidence>
<dbReference type="Proteomes" id="UP000432350">
    <property type="component" value="Unassembled WGS sequence"/>
</dbReference>
<reference evidence="1 2" key="1">
    <citation type="submission" date="2019-10" db="EMBL/GenBank/DDBJ databases">
        <authorList>
            <person name="Karimi E."/>
        </authorList>
    </citation>
    <scope>NUCLEOTIDE SEQUENCE [LARGE SCALE GENOMIC DNA]</scope>
    <source>
        <strain evidence="1">Sphingobacterium sp. 8BC</strain>
    </source>
</reference>
<dbReference type="Pfam" id="PF09357">
    <property type="entry name" value="RteC"/>
    <property type="match status" value="1"/>
</dbReference>
<protein>
    <submittedName>
        <fullName evidence="1">Tetracycline regulation of excision, RteC</fullName>
    </submittedName>
</protein>
<name>A0A653ZK92_SPHMU</name>
<accession>A0A653ZK92</accession>
<evidence type="ECO:0000313" key="2">
    <source>
        <dbReference type="Proteomes" id="UP000432350"/>
    </source>
</evidence>
<dbReference type="EMBL" id="CABWMV010000006">
    <property type="protein sequence ID" value="VXC54845.1"/>
    <property type="molecule type" value="Genomic_DNA"/>
</dbReference>